<dbReference type="RefSeq" id="WP_286289768.1">
    <property type="nucleotide sequence ID" value="NZ_JASXSZ010000005.1"/>
</dbReference>
<reference evidence="2 3" key="1">
    <citation type="submission" date="2023-06" db="EMBL/GenBank/DDBJ databases">
        <title>Microbacterium sp. nov., isolated from a waste landfill.</title>
        <authorList>
            <person name="Wen W."/>
        </authorList>
    </citation>
    <scope>NUCLEOTIDE SEQUENCE [LARGE SCALE GENOMIC DNA]</scope>
    <source>
        <strain evidence="2 3">ASV49</strain>
    </source>
</reference>
<keyword evidence="1" id="KW-1133">Transmembrane helix</keyword>
<keyword evidence="1" id="KW-0812">Transmembrane</keyword>
<name>A0ABT7N271_9MICO</name>
<evidence type="ECO:0000256" key="1">
    <source>
        <dbReference type="SAM" id="Phobius"/>
    </source>
</evidence>
<dbReference type="Pfam" id="PF09900">
    <property type="entry name" value="DUF2127"/>
    <property type="match status" value="1"/>
</dbReference>
<proteinExistence type="predicted"/>
<feature type="transmembrane region" description="Helical" evidence="1">
    <location>
        <begin position="126"/>
        <end position="145"/>
    </location>
</feature>
<sequence>MKERVLDLVFLVGVLFKGLDGLVELIGGVVLLFVTPAKLVGAIGALTAKELSEDPHDLIANLLIHGVAHVGSSGLAFVAAYLLLHGAVKIAIVIALLIGSRRIYPWAMAALGAFLVFQIYELITKPSIGVAVLTVFDAVIIWLTWREWRRGRELRDTWRGTIAWVFHRDAPAVPGES</sequence>
<evidence type="ECO:0000313" key="2">
    <source>
        <dbReference type="EMBL" id="MDL9980810.1"/>
    </source>
</evidence>
<evidence type="ECO:0000313" key="3">
    <source>
        <dbReference type="Proteomes" id="UP001235064"/>
    </source>
</evidence>
<accession>A0ABT7N271</accession>
<dbReference type="Proteomes" id="UP001235064">
    <property type="component" value="Unassembled WGS sequence"/>
</dbReference>
<feature type="transmembrane region" description="Helical" evidence="1">
    <location>
        <begin position="103"/>
        <end position="120"/>
    </location>
</feature>
<keyword evidence="3" id="KW-1185">Reference proteome</keyword>
<protein>
    <submittedName>
        <fullName evidence="2">DUF2127 domain-containing protein</fullName>
    </submittedName>
</protein>
<organism evidence="2 3">
    <name type="scientific">Microbacterium candidum</name>
    <dbReference type="NCBI Taxonomy" id="3041922"/>
    <lineage>
        <taxon>Bacteria</taxon>
        <taxon>Bacillati</taxon>
        <taxon>Actinomycetota</taxon>
        <taxon>Actinomycetes</taxon>
        <taxon>Micrococcales</taxon>
        <taxon>Microbacteriaceae</taxon>
        <taxon>Microbacterium</taxon>
    </lineage>
</organism>
<feature type="transmembrane region" description="Helical" evidence="1">
    <location>
        <begin position="21"/>
        <end position="46"/>
    </location>
</feature>
<dbReference type="EMBL" id="JASXSZ010000005">
    <property type="protein sequence ID" value="MDL9980810.1"/>
    <property type="molecule type" value="Genomic_DNA"/>
</dbReference>
<gene>
    <name evidence="2" type="ORF">QSV35_15835</name>
</gene>
<comment type="caution">
    <text evidence="2">The sequence shown here is derived from an EMBL/GenBank/DDBJ whole genome shotgun (WGS) entry which is preliminary data.</text>
</comment>
<dbReference type="InterPro" id="IPR021125">
    <property type="entry name" value="DUF2127"/>
</dbReference>
<keyword evidence="1" id="KW-0472">Membrane</keyword>